<proteinExistence type="predicted"/>
<comment type="caution">
    <text evidence="1">The sequence shown here is derived from an EMBL/GenBank/DDBJ whole genome shotgun (WGS) entry which is preliminary data.</text>
</comment>
<organism evidence="1 2">
    <name type="scientific">Variovorax boronicumulans</name>
    <dbReference type="NCBI Taxonomy" id="436515"/>
    <lineage>
        <taxon>Bacteria</taxon>
        <taxon>Pseudomonadati</taxon>
        <taxon>Pseudomonadota</taxon>
        <taxon>Betaproteobacteria</taxon>
        <taxon>Burkholderiales</taxon>
        <taxon>Comamonadaceae</taxon>
        <taxon>Variovorax</taxon>
    </lineage>
</organism>
<accession>A0AAW8CWA3</accession>
<sequence>MQESGWQPIAGRVGHVGGIESFTLDGRRYYFGFDHKQGLVLSPAIDDAAAMAHFASRHMQALYRGRLFGLLGKTGPRDEAFWAEAVEWSENATDLPGQPERTLASAQLAASVSELGLAAQENRIAREFMPDALPCMLLAAAGDGSPDEAEGIQAEVAIVWGREPLPPGREIADIARTLQARLDALVDRAQGNWAQIFSMLKS</sequence>
<reference evidence="1" key="1">
    <citation type="submission" date="2023-07" db="EMBL/GenBank/DDBJ databases">
        <title>Sorghum-associated microbial communities from plants grown in Nebraska, USA.</title>
        <authorList>
            <person name="Schachtman D."/>
        </authorList>
    </citation>
    <scope>NUCLEOTIDE SEQUENCE</scope>
    <source>
        <strain evidence="1">DS3754</strain>
    </source>
</reference>
<dbReference type="EMBL" id="JAUSRD010000002">
    <property type="protein sequence ID" value="MDP9892144.1"/>
    <property type="molecule type" value="Genomic_DNA"/>
</dbReference>
<dbReference type="Proteomes" id="UP001242045">
    <property type="component" value="Unassembled WGS sequence"/>
</dbReference>
<gene>
    <name evidence="1" type="ORF">J2W31_001247</name>
</gene>
<dbReference type="AlphaFoldDB" id="A0AAW8CWA3"/>
<name>A0AAW8CWA3_9BURK</name>
<dbReference type="RefSeq" id="WP_307684178.1">
    <property type="nucleotide sequence ID" value="NZ_JAUSRD010000002.1"/>
</dbReference>
<evidence type="ECO:0000313" key="2">
    <source>
        <dbReference type="Proteomes" id="UP001242045"/>
    </source>
</evidence>
<evidence type="ECO:0000313" key="1">
    <source>
        <dbReference type="EMBL" id="MDP9892144.1"/>
    </source>
</evidence>
<protein>
    <submittedName>
        <fullName evidence="1">Uncharacterized protein</fullName>
    </submittedName>
</protein>